<feature type="transmembrane region" description="Helical" evidence="1">
    <location>
        <begin position="38"/>
        <end position="59"/>
    </location>
</feature>
<comment type="caution">
    <text evidence="3">The sequence shown here is derived from an EMBL/GenBank/DDBJ whole genome shotgun (WGS) entry which is preliminary data.</text>
</comment>
<name>A0A2T5FZ83_9SPHN</name>
<keyword evidence="3" id="KW-0808">Transferase</keyword>
<dbReference type="GO" id="GO:0016747">
    <property type="term" value="F:acyltransferase activity, transferring groups other than amino-acyl groups"/>
    <property type="evidence" value="ECO:0007669"/>
    <property type="project" value="InterPro"/>
</dbReference>
<protein>
    <submittedName>
        <fullName evidence="3">Acyltransferase</fullName>
    </submittedName>
</protein>
<dbReference type="OrthoDB" id="9807745at2"/>
<feature type="transmembrane region" description="Helical" evidence="1">
    <location>
        <begin position="205"/>
        <end position="222"/>
    </location>
</feature>
<feature type="transmembrane region" description="Helical" evidence="1">
    <location>
        <begin position="12"/>
        <end position="32"/>
    </location>
</feature>
<dbReference type="InterPro" id="IPR002656">
    <property type="entry name" value="Acyl_transf_3_dom"/>
</dbReference>
<sequence>MDRAHIFALDGLRGVAALLVLSSHFGEFGIHALTHHRIGDYGVMIFFVLSGFLMGHLYLHRAFERDEVVRYIAARVARIAPLYLLVALASFLICRFVDPGFAYPVGWGELIRLLSFTSVQPIFWSTGPEFQFYFLFLPIWLAFAARSRSANMLPLLLVAGCSMLIYMLSPATPGFSVFSKMHIFLTGIGVALLRARIGSRLGAPVIALLQAAALLFLIGLVSPPQFLSDFLYPELVNDPKHVLYYGDLRKVLACGLLILAFSFRNPLAGWLLENRAMRLIGAYSFSIYLLHMPLLYWIAGTGAAQALPYPLLVSLILLAVIAVSALSFHLIENPARRHVRRGLIALAEKMGRKRRRPGTQPAFR</sequence>
<dbReference type="Pfam" id="PF01757">
    <property type="entry name" value="Acyl_transf_3"/>
    <property type="match status" value="1"/>
</dbReference>
<evidence type="ECO:0000259" key="2">
    <source>
        <dbReference type="Pfam" id="PF01757"/>
    </source>
</evidence>
<feature type="transmembrane region" description="Helical" evidence="1">
    <location>
        <begin position="150"/>
        <end position="169"/>
    </location>
</feature>
<dbReference type="GO" id="GO:0000271">
    <property type="term" value="P:polysaccharide biosynthetic process"/>
    <property type="evidence" value="ECO:0007669"/>
    <property type="project" value="TreeGrafter"/>
</dbReference>
<dbReference type="AlphaFoldDB" id="A0A2T5FZ83"/>
<feature type="transmembrane region" description="Helical" evidence="1">
    <location>
        <begin position="175"/>
        <end position="193"/>
    </location>
</feature>
<keyword evidence="3" id="KW-0012">Acyltransferase</keyword>
<evidence type="ECO:0000256" key="1">
    <source>
        <dbReference type="SAM" id="Phobius"/>
    </source>
</evidence>
<dbReference type="PANTHER" id="PTHR23028">
    <property type="entry name" value="ACETYLTRANSFERASE"/>
    <property type="match status" value="1"/>
</dbReference>
<accession>A0A2T5FZ83</accession>
<feature type="domain" description="Acyltransferase 3" evidence="2">
    <location>
        <begin position="8"/>
        <end position="326"/>
    </location>
</feature>
<keyword evidence="1" id="KW-1133">Transmembrane helix</keyword>
<feature type="transmembrane region" description="Helical" evidence="1">
    <location>
        <begin position="242"/>
        <end position="264"/>
    </location>
</feature>
<proteinExistence type="predicted"/>
<keyword evidence="4" id="KW-1185">Reference proteome</keyword>
<dbReference type="Proteomes" id="UP000244162">
    <property type="component" value="Unassembled WGS sequence"/>
</dbReference>
<gene>
    <name evidence="3" type="ORF">CLG96_07595</name>
</gene>
<evidence type="ECO:0000313" key="3">
    <source>
        <dbReference type="EMBL" id="PTQ11881.1"/>
    </source>
</evidence>
<feature type="transmembrane region" description="Helical" evidence="1">
    <location>
        <begin position="80"/>
        <end position="102"/>
    </location>
</feature>
<dbReference type="GO" id="GO:0016020">
    <property type="term" value="C:membrane"/>
    <property type="evidence" value="ECO:0007669"/>
    <property type="project" value="TreeGrafter"/>
</dbReference>
<dbReference type="PANTHER" id="PTHR23028:SF53">
    <property type="entry name" value="ACYL_TRANSF_3 DOMAIN-CONTAINING PROTEIN"/>
    <property type="match status" value="1"/>
</dbReference>
<evidence type="ECO:0000313" key="4">
    <source>
        <dbReference type="Proteomes" id="UP000244162"/>
    </source>
</evidence>
<reference evidence="3 4" key="1">
    <citation type="submission" date="2017-09" db="EMBL/GenBank/DDBJ databases">
        <title>Sphingomonas panjinensis sp.nov., isolated from oil-contaminated soil.</title>
        <authorList>
            <person name="Wang L."/>
            <person name="Chen L."/>
        </authorList>
    </citation>
    <scope>NUCLEOTIDE SEQUENCE [LARGE SCALE GENOMIC DNA]</scope>
    <source>
        <strain evidence="3 4">FW-11</strain>
    </source>
</reference>
<organism evidence="3 4">
    <name type="scientific">Sphingomonas oleivorans</name>
    <dbReference type="NCBI Taxonomy" id="1735121"/>
    <lineage>
        <taxon>Bacteria</taxon>
        <taxon>Pseudomonadati</taxon>
        <taxon>Pseudomonadota</taxon>
        <taxon>Alphaproteobacteria</taxon>
        <taxon>Sphingomonadales</taxon>
        <taxon>Sphingomonadaceae</taxon>
        <taxon>Sphingomonas</taxon>
    </lineage>
</organism>
<keyword evidence="1" id="KW-0812">Transmembrane</keyword>
<dbReference type="EMBL" id="NWBU01000006">
    <property type="protein sequence ID" value="PTQ11881.1"/>
    <property type="molecule type" value="Genomic_DNA"/>
</dbReference>
<dbReference type="InterPro" id="IPR050879">
    <property type="entry name" value="Acyltransferase_3"/>
</dbReference>
<keyword evidence="1" id="KW-0472">Membrane</keyword>
<feature type="transmembrane region" description="Helical" evidence="1">
    <location>
        <begin position="276"/>
        <end position="299"/>
    </location>
</feature>
<feature type="transmembrane region" description="Helical" evidence="1">
    <location>
        <begin position="122"/>
        <end position="143"/>
    </location>
</feature>
<feature type="transmembrane region" description="Helical" evidence="1">
    <location>
        <begin position="311"/>
        <end position="331"/>
    </location>
</feature>